<dbReference type="Gene3D" id="3.30.1310.20">
    <property type="entry name" value="PRTase-like"/>
    <property type="match status" value="1"/>
</dbReference>
<evidence type="ECO:0000259" key="1">
    <source>
        <dbReference type="Pfam" id="PF00156"/>
    </source>
</evidence>
<name>A0A4P2QCJ0_SORCE</name>
<evidence type="ECO:0000313" key="3">
    <source>
        <dbReference type="EMBL" id="AUX26843.1"/>
    </source>
</evidence>
<proteinExistence type="predicted"/>
<dbReference type="OrthoDB" id="9810066at2"/>
<dbReference type="RefSeq" id="WP_129354716.1">
    <property type="nucleotide sequence ID" value="NZ_CP012670.1"/>
</dbReference>
<keyword evidence="3" id="KW-0808">Transferase</keyword>
<evidence type="ECO:0000313" key="4">
    <source>
        <dbReference type="Proteomes" id="UP000295781"/>
    </source>
</evidence>
<feature type="domain" description="Dienelactone hydrolase" evidence="2">
    <location>
        <begin position="318"/>
        <end position="433"/>
    </location>
</feature>
<dbReference type="Pfam" id="PF01738">
    <property type="entry name" value="DLH"/>
    <property type="match status" value="1"/>
</dbReference>
<dbReference type="InterPro" id="IPR002925">
    <property type="entry name" value="Dienelactn_hydro"/>
</dbReference>
<dbReference type="CDD" id="cd06223">
    <property type="entry name" value="PRTases_typeI"/>
    <property type="match status" value="1"/>
</dbReference>
<dbReference type="SUPFAM" id="SSF53474">
    <property type="entry name" value="alpha/beta-Hydrolases"/>
    <property type="match status" value="1"/>
</dbReference>
<dbReference type="Proteomes" id="UP000295781">
    <property type="component" value="Chromosome"/>
</dbReference>
<evidence type="ECO:0000259" key="2">
    <source>
        <dbReference type="Pfam" id="PF01738"/>
    </source>
</evidence>
<dbReference type="Gene3D" id="3.40.50.1820">
    <property type="entry name" value="alpha/beta hydrolase"/>
    <property type="match status" value="1"/>
</dbReference>
<dbReference type="InterPro" id="IPR029057">
    <property type="entry name" value="PRTase-like"/>
</dbReference>
<accession>A0A4P2QCJ0</accession>
<dbReference type="InterPro" id="IPR000836">
    <property type="entry name" value="PRTase_dom"/>
</dbReference>
<protein>
    <submittedName>
        <fullName evidence="3">Phosphoribosyl transferase</fullName>
    </submittedName>
</protein>
<dbReference type="Gene3D" id="3.40.50.2020">
    <property type="match status" value="1"/>
</dbReference>
<dbReference type="InterPro" id="IPR050261">
    <property type="entry name" value="FrsA_esterase"/>
</dbReference>
<dbReference type="GO" id="GO:0016787">
    <property type="term" value="F:hydrolase activity"/>
    <property type="evidence" value="ECO:0007669"/>
    <property type="project" value="InterPro"/>
</dbReference>
<dbReference type="SUPFAM" id="SSF53271">
    <property type="entry name" value="PRTase-like"/>
    <property type="match status" value="1"/>
</dbReference>
<sequence>MMFRDRVDAGRRLAFALRRYRDETPVVLGLPRGGVPVAYEVARALKAPLDIWVVRKIGAPGHEELGMGAISEGGDVFLNDDVLAEVGASPEQVEEMVSRKAAEVEARVQRFRRGRPPPELEGRTAIVVDDGIATGGTVHAVLRAVRRRRPKRLILAVPVASPRALAALRPEVDEIVCLEADPYLFAIGAYYQDFTQTTDDDVIALLDRARGGDAGADSEAEQPAISPGEELAVEIEIDDARLAGTLTIPAGTKGLVLFAHGSGSSRHSPRNRLVAGVLQDAGIATLLLDLLTAEEEAVDDRTGHLRFDVELLAGRVLGAALATRELPETSALRLGYFGASTGAAAALIAAAQRPDLAGAVVSRGGRPDLAGAFLEEVVAPTLLLVGGEDTEVLALNRRAYERLRGPRELVVVEGATHLFEEPGTLDEVARAASAWFVRYLAPQALEATA</sequence>
<reference evidence="3 4" key="1">
    <citation type="submission" date="2015-09" db="EMBL/GenBank/DDBJ databases">
        <title>Sorangium comparison.</title>
        <authorList>
            <person name="Zaburannyi N."/>
            <person name="Bunk B."/>
            <person name="Overmann J."/>
            <person name="Mueller R."/>
        </authorList>
    </citation>
    <scope>NUCLEOTIDE SEQUENCE [LARGE SCALE GENOMIC DNA]</scope>
    <source>
        <strain evidence="3 4">So ceGT47</strain>
    </source>
</reference>
<dbReference type="InterPro" id="IPR029058">
    <property type="entry name" value="AB_hydrolase_fold"/>
</dbReference>
<dbReference type="AlphaFoldDB" id="A0A4P2QCJ0"/>
<gene>
    <name evidence="3" type="ORF">SOCEGT47_074130</name>
</gene>
<dbReference type="EMBL" id="CP012670">
    <property type="protein sequence ID" value="AUX26843.1"/>
    <property type="molecule type" value="Genomic_DNA"/>
</dbReference>
<dbReference type="PANTHER" id="PTHR22946">
    <property type="entry name" value="DIENELACTONE HYDROLASE DOMAIN-CONTAINING PROTEIN-RELATED"/>
    <property type="match status" value="1"/>
</dbReference>
<dbReference type="PANTHER" id="PTHR22946:SF0">
    <property type="entry name" value="DIENELACTONE HYDROLASE DOMAIN-CONTAINING PROTEIN"/>
    <property type="match status" value="1"/>
</dbReference>
<organism evidence="3 4">
    <name type="scientific">Sorangium cellulosum</name>
    <name type="common">Polyangium cellulosum</name>
    <dbReference type="NCBI Taxonomy" id="56"/>
    <lineage>
        <taxon>Bacteria</taxon>
        <taxon>Pseudomonadati</taxon>
        <taxon>Myxococcota</taxon>
        <taxon>Polyangia</taxon>
        <taxon>Polyangiales</taxon>
        <taxon>Polyangiaceae</taxon>
        <taxon>Sorangium</taxon>
    </lineage>
</organism>
<feature type="domain" description="Phosphoribosyltransferase" evidence="1">
    <location>
        <begin position="7"/>
        <end position="191"/>
    </location>
</feature>
<dbReference type="GO" id="GO:0016740">
    <property type="term" value="F:transferase activity"/>
    <property type="evidence" value="ECO:0007669"/>
    <property type="project" value="UniProtKB-KW"/>
</dbReference>
<dbReference type="Pfam" id="PF00156">
    <property type="entry name" value="Pribosyltran"/>
    <property type="match status" value="1"/>
</dbReference>